<evidence type="ECO:0000256" key="6">
    <source>
        <dbReference type="PROSITE-ProRule" id="PRU00169"/>
    </source>
</evidence>
<dbReference type="InterPro" id="IPR039420">
    <property type="entry name" value="WalR-like"/>
</dbReference>
<dbReference type="SUPFAM" id="SSF52172">
    <property type="entry name" value="CheY-like"/>
    <property type="match status" value="1"/>
</dbReference>
<dbReference type="Gene3D" id="3.40.50.2300">
    <property type="match status" value="1"/>
</dbReference>
<dbReference type="AlphaFoldDB" id="A0A0M0KJD1"/>
<gene>
    <name evidence="10" type="ORF">AMD02_08810</name>
</gene>
<dbReference type="CDD" id="cd17535">
    <property type="entry name" value="REC_NarL-like"/>
    <property type="match status" value="1"/>
</dbReference>
<name>A0A0M0KJD1_ALKHA</name>
<dbReference type="EMBL" id="LILD01000001">
    <property type="protein sequence ID" value="KOO38951.1"/>
    <property type="molecule type" value="Genomic_DNA"/>
</dbReference>
<dbReference type="InterPro" id="IPR016032">
    <property type="entry name" value="Sig_transdc_resp-reg_C-effctor"/>
</dbReference>
<reference evidence="10" key="1">
    <citation type="submission" date="2015-08" db="EMBL/GenBank/DDBJ databases">
        <title>Complete DNA Sequence of Pseudomonas syringae pv. actinidiae, the Causal Agent of Kiwifruit Canker Disease.</title>
        <authorList>
            <person name="Rikkerink E.H.A."/>
            <person name="Fineran P.C."/>
        </authorList>
    </citation>
    <scope>NUCLEOTIDE SEQUENCE</scope>
    <source>
        <strain evidence="10">DSM 13666</strain>
    </source>
</reference>
<dbReference type="GO" id="GO:0000160">
    <property type="term" value="P:phosphorelay signal transduction system"/>
    <property type="evidence" value="ECO:0007669"/>
    <property type="project" value="InterPro"/>
</dbReference>
<keyword evidence="4" id="KW-0238">DNA-binding</keyword>
<dbReference type="InterPro" id="IPR001789">
    <property type="entry name" value="Sig_transdc_resp-reg_receiver"/>
</dbReference>
<keyword evidence="2 6" id="KW-0597">Phosphoprotein</keyword>
<dbReference type="PROSITE" id="PS50043">
    <property type="entry name" value="HTH_LUXR_2"/>
    <property type="match status" value="1"/>
</dbReference>
<keyword evidence="5" id="KW-0804">Transcription</keyword>
<dbReference type="SMART" id="SM00448">
    <property type="entry name" value="REC"/>
    <property type="match status" value="1"/>
</dbReference>
<dbReference type="PRINTS" id="PR00038">
    <property type="entry name" value="HTHLUXR"/>
</dbReference>
<accession>A0A0M0KJD1</accession>
<evidence type="ECO:0000256" key="4">
    <source>
        <dbReference type="ARBA" id="ARBA00023125"/>
    </source>
</evidence>
<feature type="modified residue" description="4-aspartylphosphate" evidence="6">
    <location>
        <position position="55"/>
    </location>
</feature>
<dbReference type="PATRIC" id="fig|136160.3.peg.2102"/>
<dbReference type="InterPro" id="IPR058245">
    <property type="entry name" value="NreC/VraR/RcsB-like_REC"/>
</dbReference>
<dbReference type="SMART" id="SM00421">
    <property type="entry name" value="HTH_LUXR"/>
    <property type="match status" value="1"/>
</dbReference>
<evidence type="ECO:0000313" key="10">
    <source>
        <dbReference type="EMBL" id="KOO38951.1"/>
    </source>
</evidence>
<dbReference type="PANTHER" id="PTHR43214:SF43">
    <property type="entry name" value="TWO-COMPONENT RESPONSE REGULATOR"/>
    <property type="match status" value="1"/>
</dbReference>
<proteinExistence type="predicted"/>
<dbReference type="PROSITE" id="PS50110">
    <property type="entry name" value="RESPONSE_REGULATORY"/>
    <property type="match status" value="1"/>
</dbReference>
<comment type="caution">
    <text evidence="10">The sequence shown here is derived from an EMBL/GenBank/DDBJ whole genome shotgun (WGS) entry which is preliminary data.</text>
</comment>
<evidence type="ECO:0000259" key="8">
    <source>
        <dbReference type="PROSITE" id="PS50043"/>
    </source>
</evidence>
<dbReference type="GeneID" id="87597754"/>
<evidence type="ECO:0000256" key="2">
    <source>
        <dbReference type="ARBA" id="ARBA00022553"/>
    </source>
</evidence>
<keyword evidence="3" id="KW-0805">Transcription regulation</keyword>
<evidence type="ECO:0000256" key="1">
    <source>
        <dbReference type="ARBA" id="ARBA00004496"/>
    </source>
</evidence>
<dbReference type="GO" id="GO:0005737">
    <property type="term" value="C:cytoplasm"/>
    <property type="evidence" value="ECO:0007669"/>
    <property type="project" value="UniProtKB-SubCell"/>
</dbReference>
<dbReference type="CDD" id="cd06170">
    <property type="entry name" value="LuxR_C_like"/>
    <property type="match status" value="1"/>
</dbReference>
<dbReference type="SUPFAM" id="SSF46894">
    <property type="entry name" value="C-terminal effector domain of the bipartite response regulators"/>
    <property type="match status" value="1"/>
</dbReference>
<evidence type="ECO:0000256" key="3">
    <source>
        <dbReference type="ARBA" id="ARBA00023015"/>
    </source>
</evidence>
<protein>
    <submittedName>
        <fullName evidence="10">LuxR family transcriptional regulator</fullName>
    </submittedName>
</protein>
<dbReference type="Pfam" id="PF00072">
    <property type="entry name" value="Response_reg"/>
    <property type="match status" value="1"/>
</dbReference>
<dbReference type="GO" id="GO:0003677">
    <property type="term" value="F:DNA binding"/>
    <property type="evidence" value="ECO:0007669"/>
    <property type="project" value="UniProtKB-KW"/>
</dbReference>
<dbReference type="Pfam" id="PF00196">
    <property type="entry name" value="GerE"/>
    <property type="match status" value="1"/>
</dbReference>
<organism evidence="10">
    <name type="scientific">Halalkalibacterium halodurans</name>
    <name type="common">Bacillus halodurans</name>
    <dbReference type="NCBI Taxonomy" id="86665"/>
    <lineage>
        <taxon>Bacteria</taxon>
        <taxon>Bacillati</taxon>
        <taxon>Bacillota</taxon>
        <taxon>Bacilli</taxon>
        <taxon>Bacillales</taxon>
        <taxon>Bacillaceae</taxon>
        <taxon>Halalkalibacterium (ex Joshi et al. 2022)</taxon>
    </lineage>
</organism>
<dbReference type="PROSITE" id="PS00622">
    <property type="entry name" value="HTH_LUXR_1"/>
    <property type="match status" value="1"/>
</dbReference>
<evidence type="ECO:0000256" key="5">
    <source>
        <dbReference type="ARBA" id="ARBA00023163"/>
    </source>
</evidence>
<evidence type="ECO:0000256" key="7">
    <source>
        <dbReference type="SAM" id="Coils"/>
    </source>
</evidence>
<feature type="coiled-coil region" evidence="7">
    <location>
        <begin position="135"/>
        <end position="162"/>
    </location>
</feature>
<keyword evidence="7" id="KW-0175">Coiled coil</keyword>
<comment type="subcellular location">
    <subcellularLocation>
        <location evidence="1">Cytoplasm</location>
    </subcellularLocation>
</comment>
<feature type="domain" description="HTH luxR-type" evidence="8">
    <location>
        <begin position="145"/>
        <end position="210"/>
    </location>
</feature>
<dbReference type="GO" id="GO:0006355">
    <property type="term" value="P:regulation of DNA-templated transcription"/>
    <property type="evidence" value="ECO:0007669"/>
    <property type="project" value="InterPro"/>
</dbReference>
<dbReference type="InterPro" id="IPR011006">
    <property type="entry name" value="CheY-like_superfamily"/>
</dbReference>
<evidence type="ECO:0000259" key="9">
    <source>
        <dbReference type="PROSITE" id="PS50110"/>
    </source>
</evidence>
<dbReference type="RefSeq" id="WP_010898369.1">
    <property type="nucleotide sequence ID" value="NZ_CP040441.1"/>
</dbReference>
<dbReference type="PANTHER" id="PTHR43214">
    <property type="entry name" value="TWO-COMPONENT RESPONSE REGULATOR"/>
    <property type="match status" value="1"/>
</dbReference>
<dbReference type="OMA" id="QDYVIPA"/>
<feature type="domain" description="Response regulatory" evidence="9">
    <location>
        <begin position="4"/>
        <end position="120"/>
    </location>
</feature>
<dbReference type="InterPro" id="IPR000792">
    <property type="entry name" value="Tscrpt_reg_LuxR_C"/>
</dbReference>
<sequence>MSIRIAVVDDHHVVRKGLIYFLETYHDFTIVGEAEDGEAALTLVEKVQPDIVLMDVIMPGINGIEATKKIKQKWPTVHVVVLSSSAERESVIPALQAGANGYQLKEVDPEMLAETIRAVCSGESRLHPKVTKHVLTRMNGDESEEEKRLRDLTNREKDVLRELAKGQSNKEIASELHISEKTVKTHVSNIFWKLDVHDRTQAALFAIKYGISEYDRF</sequence>